<accession>A0A6G7ZKV4</accession>
<keyword evidence="1" id="KW-0732">Signal</keyword>
<dbReference type="KEGG" id="ssin:G7078_01695"/>
<dbReference type="Proteomes" id="UP000502502">
    <property type="component" value="Chromosome"/>
</dbReference>
<proteinExistence type="predicted"/>
<dbReference type="PROSITE" id="PS51257">
    <property type="entry name" value="PROKAR_LIPOPROTEIN"/>
    <property type="match status" value="1"/>
</dbReference>
<feature type="chain" id="PRO_5026263646" description="Lipoprotein" evidence="1">
    <location>
        <begin position="20"/>
        <end position="133"/>
    </location>
</feature>
<protein>
    <recommendedName>
        <fullName evidence="4">Lipoprotein</fullName>
    </recommendedName>
</protein>
<evidence type="ECO:0000256" key="1">
    <source>
        <dbReference type="SAM" id="SignalP"/>
    </source>
</evidence>
<keyword evidence="3" id="KW-1185">Reference proteome</keyword>
<evidence type="ECO:0000313" key="2">
    <source>
        <dbReference type="EMBL" id="QIL01627.1"/>
    </source>
</evidence>
<evidence type="ECO:0008006" key="4">
    <source>
        <dbReference type="Google" id="ProtNLM"/>
    </source>
</evidence>
<organism evidence="2 3">
    <name type="scientific">Sphingomonas sinipercae</name>
    <dbReference type="NCBI Taxonomy" id="2714944"/>
    <lineage>
        <taxon>Bacteria</taxon>
        <taxon>Pseudomonadati</taxon>
        <taxon>Pseudomonadota</taxon>
        <taxon>Alphaproteobacteria</taxon>
        <taxon>Sphingomonadales</taxon>
        <taxon>Sphingomonadaceae</taxon>
        <taxon>Sphingomonas</taxon>
    </lineage>
</organism>
<sequence length="133" mass="14049">MRALILPLAAALALGACVAAPVMPVPVVPAQPACATVPLPENPRFGPALTDKFHGTYVSGGESVRVTRLGGHRLVIYRGGVPRDLATDNIEGWLFTDACGARYNFMLPPDGPGAWLKITDPGAATTDWHRTGY</sequence>
<reference evidence="2 3" key="1">
    <citation type="submission" date="2020-03" db="EMBL/GenBank/DDBJ databases">
        <title>Sphingomonas sp. nov., isolated from fish.</title>
        <authorList>
            <person name="Hyun D.-W."/>
            <person name="Bae J.-W."/>
        </authorList>
    </citation>
    <scope>NUCLEOTIDE SEQUENCE [LARGE SCALE GENOMIC DNA]</scope>
    <source>
        <strain evidence="2 3">HDW15C</strain>
    </source>
</reference>
<gene>
    <name evidence="2" type="ORF">G7078_01695</name>
</gene>
<dbReference type="EMBL" id="CP049871">
    <property type="protein sequence ID" value="QIL01627.1"/>
    <property type="molecule type" value="Genomic_DNA"/>
</dbReference>
<name>A0A6G7ZKV4_9SPHN</name>
<evidence type="ECO:0000313" key="3">
    <source>
        <dbReference type="Proteomes" id="UP000502502"/>
    </source>
</evidence>
<dbReference type="AlphaFoldDB" id="A0A6G7ZKV4"/>
<dbReference type="RefSeq" id="WP_166092348.1">
    <property type="nucleotide sequence ID" value="NZ_CP049871.1"/>
</dbReference>
<feature type="signal peptide" evidence="1">
    <location>
        <begin position="1"/>
        <end position="19"/>
    </location>
</feature>